<comment type="caution">
    <text evidence="2">The sequence shown here is derived from an EMBL/GenBank/DDBJ whole genome shotgun (WGS) entry which is preliminary data.</text>
</comment>
<dbReference type="Proteomes" id="UP000234525">
    <property type="component" value="Unassembled WGS sequence"/>
</dbReference>
<proteinExistence type="predicted"/>
<keyword evidence="1" id="KW-0472">Membrane</keyword>
<organism evidence="2 3">
    <name type="scientific">Brevibacterium aurantiacum</name>
    <dbReference type="NCBI Taxonomy" id="273384"/>
    <lineage>
        <taxon>Bacteria</taxon>
        <taxon>Bacillati</taxon>
        <taxon>Actinomycetota</taxon>
        <taxon>Actinomycetes</taxon>
        <taxon>Micrococcales</taxon>
        <taxon>Brevibacteriaceae</taxon>
        <taxon>Brevibacterium</taxon>
    </lineage>
</organism>
<feature type="transmembrane region" description="Helical" evidence="1">
    <location>
        <begin position="62"/>
        <end position="80"/>
    </location>
</feature>
<keyword evidence="1" id="KW-0812">Transmembrane</keyword>
<evidence type="ECO:0000313" key="2">
    <source>
        <dbReference type="EMBL" id="SMY01068.1"/>
    </source>
</evidence>
<gene>
    <name evidence="2" type="ORF">BAUR9175_03656</name>
</gene>
<keyword evidence="3" id="KW-1185">Reference proteome</keyword>
<evidence type="ECO:0000256" key="1">
    <source>
        <dbReference type="SAM" id="Phobius"/>
    </source>
</evidence>
<feature type="transmembrane region" description="Helical" evidence="1">
    <location>
        <begin position="161"/>
        <end position="183"/>
    </location>
</feature>
<dbReference type="EMBL" id="FXZB01000042">
    <property type="protein sequence ID" value="SMY01068.1"/>
    <property type="molecule type" value="Genomic_DNA"/>
</dbReference>
<dbReference type="AlphaFoldDB" id="A0A2H1KN87"/>
<reference evidence="2" key="1">
    <citation type="submission" date="2017-03" db="EMBL/GenBank/DDBJ databases">
        <authorList>
            <person name="Monnet C."/>
        </authorList>
    </citation>
    <scope>NUCLEOTIDE SEQUENCE [LARGE SCALE GENOMIC DNA]</scope>
    <source>
        <strain evidence="2">ATCC 9175</strain>
    </source>
</reference>
<evidence type="ECO:0000313" key="3">
    <source>
        <dbReference type="Proteomes" id="UP000234525"/>
    </source>
</evidence>
<dbReference type="GeneID" id="303220697"/>
<keyword evidence="1" id="KW-1133">Transmembrane helix</keyword>
<feature type="transmembrane region" description="Helical" evidence="1">
    <location>
        <begin position="128"/>
        <end position="149"/>
    </location>
</feature>
<protein>
    <submittedName>
        <fullName evidence="2">Uncharacterized protein</fullName>
    </submittedName>
</protein>
<sequence length="215" mass="22904">MSMNARRTRTLRGVGAAVFASFTALASHIIAGGSAPNVFGMTVVIALSVFVCVLLARSSLSLWRLSASVIASQAMFHWMFSVLGHGPNMRQEPSSIAADSLASGHHMMHSMPDSAMMPSGHAGMDHSLTSPTMLASHLLAAMLTIAVIYRFETILANINQLISLIWSLIVAIVSIPVVFTGIARVDRACAQPRVVGSQNVDRSPVLRRGPPVFAL</sequence>
<name>A0A2H1KN87_BREAU</name>
<accession>A0A2H1KN87</accession>
<feature type="transmembrane region" description="Helical" evidence="1">
    <location>
        <begin position="36"/>
        <end position="55"/>
    </location>
</feature>
<dbReference type="RefSeq" id="WP_069599726.1">
    <property type="nucleotide sequence ID" value="NZ_CP025332.1"/>
</dbReference>